<protein>
    <submittedName>
        <fullName evidence="3">Extracellular solute-binding protein</fullName>
    </submittedName>
</protein>
<evidence type="ECO:0000313" key="4">
    <source>
        <dbReference type="Proteomes" id="UP001056756"/>
    </source>
</evidence>
<dbReference type="Pfam" id="PF01547">
    <property type="entry name" value="SBP_bac_1"/>
    <property type="match status" value="1"/>
</dbReference>
<keyword evidence="2" id="KW-0732">Signal</keyword>
<dbReference type="PANTHER" id="PTHR43649:SF12">
    <property type="entry name" value="DIACETYLCHITOBIOSE BINDING PROTEIN DASA"/>
    <property type="match status" value="1"/>
</dbReference>
<feature type="signal peptide" evidence="2">
    <location>
        <begin position="1"/>
        <end position="27"/>
    </location>
</feature>
<proteinExistence type="predicted"/>
<dbReference type="Gene3D" id="3.40.190.10">
    <property type="entry name" value="Periplasmic binding protein-like II"/>
    <property type="match status" value="2"/>
</dbReference>
<accession>A0A9J6ZGV6</accession>
<dbReference type="EMBL" id="CP097899">
    <property type="protein sequence ID" value="URN95263.1"/>
    <property type="molecule type" value="Genomic_DNA"/>
</dbReference>
<dbReference type="Proteomes" id="UP001056756">
    <property type="component" value="Chromosome"/>
</dbReference>
<dbReference type="AlphaFoldDB" id="A0A9J6ZGV6"/>
<sequence>MKKLSFNLTIMFVLLALVISGCSSNNGSTNGNAQQNEGASATSETDNTEPAWKSDTSPVSLSWYTGVSGYSKKWDAKNNFVDKIITEETGVSVDFIHAGNDVNAEFNVMMATGNLPDVITLDRWNSTSLVQTLINSDMVAPMNELIEQYDPYFSTILPQSMIDWYTQSDGNFYSIPNFYVSPEMLEQYPDVKPDFNDRSNGQILVRADIMDQLGITVEDLQQEDTIIEALKKVKTANIQYNGMTVAPIYFADKDKYIADSLGVLAGSFGAVSEAEDGSYVDSRTTSEYKHMLQFVNRLSRENLLSLENFTSARNQIEEKLTQGAVFMKIGSIADYSGPVTQLAIADENAKYITIDAIKSNDGSLPQYGRALNKGWTLTFINKNSKNKERAIEFIDYMYSEHGQTVNQFGKEGETFTITADGKYMINEDIQAEMNADWNAAGKKWGLDSIWWFTNDVWLKHVKDENLTELTEYVDSLHYGSSKYMFSNAELDSGNLFDAYEPGSKEANAESKINVFWAQIVPKMMFSKTDDEFEKHYKEAMDTIDKLGLESIEAARNVRVQEFKQATGATLISPKYTGQY</sequence>
<feature type="chain" id="PRO_5039903703" evidence="2">
    <location>
        <begin position="28"/>
        <end position="579"/>
    </location>
</feature>
<evidence type="ECO:0000313" key="3">
    <source>
        <dbReference type="EMBL" id="URN95263.1"/>
    </source>
</evidence>
<gene>
    <name evidence="3" type="ORF">NAG76_03100</name>
</gene>
<dbReference type="PANTHER" id="PTHR43649">
    <property type="entry name" value="ARABINOSE-BINDING PROTEIN-RELATED"/>
    <property type="match status" value="1"/>
</dbReference>
<organism evidence="3 4">
    <name type="scientific">Candidatus Pristimantibacillus lignocellulolyticus</name>
    <dbReference type="NCBI Taxonomy" id="2994561"/>
    <lineage>
        <taxon>Bacteria</taxon>
        <taxon>Bacillati</taxon>
        <taxon>Bacillota</taxon>
        <taxon>Bacilli</taxon>
        <taxon>Bacillales</taxon>
        <taxon>Paenibacillaceae</taxon>
        <taxon>Candidatus Pristimantibacillus</taxon>
    </lineage>
</organism>
<feature type="compositionally biased region" description="Polar residues" evidence="1">
    <location>
        <begin position="33"/>
        <end position="45"/>
    </location>
</feature>
<feature type="region of interest" description="Disordered" evidence="1">
    <location>
        <begin position="28"/>
        <end position="56"/>
    </location>
</feature>
<dbReference type="KEGG" id="plig:NAG76_03100"/>
<dbReference type="InterPro" id="IPR006059">
    <property type="entry name" value="SBP"/>
</dbReference>
<dbReference type="SUPFAM" id="SSF53850">
    <property type="entry name" value="Periplasmic binding protein-like II"/>
    <property type="match status" value="1"/>
</dbReference>
<reference evidence="3" key="1">
    <citation type="submission" date="2022-05" db="EMBL/GenBank/DDBJ databases">
        <title>Novel bacterial taxa in a minimal lignocellulolytic consortium and its capacity to transform plastics disclosed by genome-resolved metagenomics.</title>
        <authorList>
            <person name="Rodriguez C.A.D."/>
            <person name="Diaz-Garcia L."/>
            <person name="Herrera K."/>
            <person name="Tarazona N.A."/>
            <person name="Sproer C."/>
            <person name="Overmann J."/>
            <person name="Jimenez D.J."/>
        </authorList>
    </citation>
    <scope>NUCLEOTIDE SEQUENCE</scope>
    <source>
        <strain evidence="3">MAG5</strain>
    </source>
</reference>
<dbReference type="InterPro" id="IPR050490">
    <property type="entry name" value="Bact_solute-bd_prot1"/>
</dbReference>
<evidence type="ECO:0000256" key="1">
    <source>
        <dbReference type="SAM" id="MobiDB-lite"/>
    </source>
</evidence>
<name>A0A9J6ZGV6_9BACL</name>
<dbReference type="PROSITE" id="PS51257">
    <property type="entry name" value="PROKAR_LIPOPROTEIN"/>
    <property type="match status" value="1"/>
</dbReference>
<evidence type="ECO:0000256" key="2">
    <source>
        <dbReference type="SAM" id="SignalP"/>
    </source>
</evidence>